<keyword evidence="3" id="KW-1185">Reference proteome</keyword>
<dbReference type="OrthoDB" id="2384193at2759"/>
<feature type="transmembrane region" description="Helical" evidence="1">
    <location>
        <begin position="220"/>
        <end position="238"/>
    </location>
</feature>
<dbReference type="AlphaFoldDB" id="A0A1B9H208"/>
<organism evidence="2 3">
    <name type="scientific">Kwoniella heveanensis BCC8398</name>
    <dbReference type="NCBI Taxonomy" id="1296120"/>
    <lineage>
        <taxon>Eukaryota</taxon>
        <taxon>Fungi</taxon>
        <taxon>Dikarya</taxon>
        <taxon>Basidiomycota</taxon>
        <taxon>Agaricomycotina</taxon>
        <taxon>Tremellomycetes</taxon>
        <taxon>Tremellales</taxon>
        <taxon>Cryptococcaceae</taxon>
        <taxon>Kwoniella</taxon>
    </lineage>
</organism>
<protein>
    <submittedName>
        <fullName evidence="2">Uncharacterized protein</fullName>
    </submittedName>
</protein>
<reference evidence="3" key="2">
    <citation type="submission" date="2013-12" db="EMBL/GenBank/DDBJ databases">
        <title>Evolution of pathogenesis and genome organization in the Tremellales.</title>
        <authorList>
            <person name="Cuomo C."/>
            <person name="Litvintseva A."/>
            <person name="Heitman J."/>
            <person name="Chen Y."/>
            <person name="Sun S."/>
            <person name="Springer D."/>
            <person name="Dromer F."/>
            <person name="Young S."/>
            <person name="Zeng Q."/>
            <person name="Chapman S."/>
            <person name="Gujja S."/>
            <person name="Saif S."/>
            <person name="Birren B."/>
        </authorList>
    </citation>
    <scope>NUCLEOTIDE SEQUENCE [LARGE SCALE GENOMIC DNA]</scope>
    <source>
        <strain evidence="3">BCC8398</strain>
    </source>
</reference>
<sequence>MATASDTNMCIAFTLAGTAIVFSAHHTYKFDKWRCLLPKKKEWFRVLLTWMLMVSTMGIFVWAVGWAGAIPYPSEMFEQKYVNLNVPLMIIFNVAFSIQASLNAEEGLYWYHLMRAVRQPKTARAWQSSSFFYAWIIITIVCTTLQSGVGWVFKRKLDLNDQMAKTMTVHGSIEFAVMLAASIVIWQFPAFLRDVKASGAGPDVRSRLHFYHEANKIRTFFRALFSICMIILGVDGMTDAKRVNMNQ</sequence>
<evidence type="ECO:0000313" key="2">
    <source>
        <dbReference type="EMBL" id="OCF37284.1"/>
    </source>
</evidence>
<keyword evidence="1" id="KW-0472">Membrane</keyword>
<evidence type="ECO:0000256" key="1">
    <source>
        <dbReference type="SAM" id="Phobius"/>
    </source>
</evidence>
<name>A0A1B9H208_9TREE</name>
<dbReference type="EMBL" id="KI669493">
    <property type="protein sequence ID" value="OCF37284.1"/>
    <property type="molecule type" value="Genomic_DNA"/>
</dbReference>
<evidence type="ECO:0000313" key="3">
    <source>
        <dbReference type="Proteomes" id="UP000092666"/>
    </source>
</evidence>
<dbReference type="STRING" id="1296120.A0A1B9H208"/>
<feature type="transmembrane region" description="Helical" evidence="1">
    <location>
        <begin position="81"/>
        <end position="102"/>
    </location>
</feature>
<feature type="transmembrane region" description="Helical" evidence="1">
    <location>
        <begin position="173"/>
        <end position="192"/>
    </location>
</feature>
<keyword evidence="1" id="KW-0812">Transmembrane</keyword>
<accession>A0A1B9H208</accession>
<proteinExistence type="predicted"/>
<dbReference type="Proteomes" id="UP000092666">
    <property type="component" value="Unassembled WGS sequence"/>
</dbReference>
<reference evidence="2 3" key="1">
    <citation type="submission" date="2013-07" db="EMBL/GenBank/DDBJ databases">
        <title>The Genome Sequence of Cryptococcus heveanensis BCC8398.</title>
        <authorList>
            <consortium name="The Broad Institute Genome Sequencing Platform"/>
            <person name="Cuomo C."/>
            <person name="Litvintseva A."/>
            <person name="Chen Y."/>
            <person name="Heitman J."/>
            <person name="Sun S."/>
            <person name="Springer D."/>
            <person name="Dromer F."/>
            <person name="Young S.K."/>
            <person name="Zeng Q."/>
            <person name="Gargeya S."/>
            <person name="Fitzgerald M."/>
            <person name="Abouelleil A."/>
            <person name="Alvarado L."/>
            <person name="Berlin A.M."/>
            <person name="Chapman S.B."/>
            <person name="Dewar J."/>
            <person name="Goldberg J."/>
            <person name="Griggs A."/>
            <person name="Gujja S."/>
            <person name="Hansen M."/>
            <person name="Howarth C."/>
            <person name="Imamovic A."/>
            <person name="Larimer J."/>
            <person name="McCowan C."/>
            <person name="Murphy C."/>
            <person name="Pearson M."/>
            <person name="Priest M."/>
            <person name="Roberts A."/>
            <person name="Saif S."/>
            <person name="Shea T."/>
            <person name="Sykes S."/>
            <person name="Wortman J."/>
            <person name="Nusbaum C."/>
            <person name="Birren B."/>
        </authorList>
    </citation>
    <scope>NUCLEOTIDE SEQUENCE [LARGE SCALE GENOMIC DNA]</scope>
    <source>
        <strain evidence="2 3">BCC8398</strain>
    </source>
</reference>
<keyword evidence="1" id="KW-1133">Transmembrane helix</keyword>
<feature type="transmembrane region" description="Helical" evidence="1">
    <location>
        <begin position="132"/>
        <end position="153"/>
    </location>
</feature>
<gene>
    <name evidence="2" type="ORF">I316_01193</name>
</gene>
<feature type="transmembrane region" description="Helical" evidence="1">
    <location>
        <begin position="47"/>
        <end position="69"/>
    </location>
</feature>